<dbReference type="EMBL" id="WTZA01000001">
    <property type="protein sequence ID" value="MXO75495.1"/>
    <property type="molecule type" value="Genomic_DNA"/>
</dbReference>
<dbReference type="Pfam" id="PF13692">
    <property type="entry name" value="Glyco_trans_1_4"/>
    <property type="match status" value="1"/>
</dbReference>
<dbReference type="Gene3D" id="3.40.50.2000">
    <property type="entry name" value="Glycogen Phosphorylase B"/>
    <property type="match status" value="2"/>
</dbReference>
<reference evidence="1 2" key="1">
    <citation type="submission" date="2019-12" db="EMBL/GenBank/DDBJ databases">
        <title>Genomic-based taxomic classification of the family Erythrobacteraceae.</title>
        <authorList>
            <person name="Xu L."/>
        </authorList>
    </citation>
    <scope>NUCLEOTIDE SEQUENCE [LARGE SCALE GENOMIC DNA]</scope>
    <source>
        <strain evidence="1 2">100921-2</strain>
    </source>
</reference>
<dbReference type="OrthoDB" id="9790710at2"/>
<sequence>MRLLFVHDHRFLHGPDGAVHTVGSFPRSVWDRYLRHFSEIVVVARDGGALTGGSDLARSETPGVRFALVADYPLAQRLLGMGGEARAVLAREMAACDAVLVRVPSDLGNLAAAMARARGLPWAGEAVGCAWDGYGNHGNRLSRAYAPLAMHRMRQVASRAGQMLYVTREFLQRRYPGPADSVGVSDVEIEPLGQAQVAARDARLARLRECRPPVFGTVASLRVMSKGIQDAIPAIAQLKAQGLRVEYRVLGAGDRDPWIARAEAAGVADRVVFDGTRPSGDGVRGWLDEIDVHLQPSYQEGLPRATVEAMSRGCACAGSTAGGLPELLPSDRLHAPGDIPAIAKLIARFATEPAFTEAAARTDLATSRSYLPVALEGTRDGFYRRLAERAAA</sequence>
<keyword evidence="2" id="KW-1185">Reference proteome</keyword>
<keyword evidence="1" id="KW-0808">Transferase</keyword>
<dbReference type="RefSeq" id="WP_160611130.1">
    <property type="nucleotide sequence ID" value="NZ_WTZA01000001.1"/>
</dbReference>
<name>A0A6I4THF0_9SPHN</name>
<accession>A0A6I4THF0</accession>
<protein>
    <submittedName>
        <fullName evidence="1">Glycosyltransferase</fullName>
    </submittedName>
</protein>
<dbReference type="PANTHER" id="PTHR12526">
    <property type="entry name" value="GLYCOSYLTRANSFERASE"/>
    <property type="match status" value="1"/>
</dbReference>
<dbReference type="GO" id="GO:0016740">
    <property type="term" value="F:transferase activity"/>
    <property type="evidence" value="ECO:0007669"/>
    <property type="project" value="UniProtKB-KW"/>
</dbReference>
<dbReference type="SUPFAM" id="SSF53756">
    <property type="entry name" value="UDP-Glycosyltransferase/glycogen phosphorylase"/>
    <property type="match status" value="1"/>
</dbReference>
<organism evidence="1 2">
    <name type="scientific">Tsuneonella aeria</name>
    <dbReference type="NCBI Taxonomy" id="1837929"/>
    <lineage>
        <taxon>Bacteria</taxon>
        <taxon>Pseudomonadati</taxon>
        <taxon>Pseudomonadota</taxon>
        <taxon>Alphaproteobacteria</taxon>
        <taxon>Sphingomonadales</taxon>
        <taxon>Erythrobacteraceae</taxon>
        <taxon>Tsuneonella</taxon>
    </lineage>
</organism>
<dbReference type="CDD" id="cd03801">
    <property type="entry name" value="GT4_PimA-like"/>
    <property type="match status" value="1"/>
</dbReference>
<evidence type="ECO:0000313" key="2">
    <source>
        <dbReference type="Proteomes" id="UP000439522"/>
    </source>
</evidence>
<dbReference type="Proteomes" id="UP000439522">
    <property type="component" value="Unassembled WGS sequence"/>
</dbReference>
<evidence type="ECO:0000313" key="1">
    <source>
        <dbReference type="EMBL" id="MXO75495.1"/>
    </source>
</evidence>
<dbReference type="PANTHER" id="PTHR12526:SF630">
    <property type="entry name" value="GLYCOSYLTRANSFERASE"/>
    <property type="match status" value="1"/>
</dbReference>
<gene>
    <name evidence="1" type="ORF">GRI40_09735</name>
</gene>
<proteinExistence type="predicted"/>
<dbReference type="AlphaFoldDB" id="A0A6I4THF0"/>
<comment type="caution">
    <text evidence="1">The sequence shown here is derived from an EMBL/GenBank/DDBJ whole genome shotgun (WGS) entry which is preliminary data.</text>
</comment>